<dbReference type="SUPFAM" id="SSF50952">
    <property type="entry name" value="Soluble quinoprotein glucose dehydrogenase"/>
    <property type="match status" value="1"/>
</dbReference>
<evidence type="ECO:0000256" key="1">
    <source>
        <dbReference type="ARBA" id="ARBA00022574"/>
    </source>
</evidence>
<keyword evidence="1" id="KW-0853">WD repeat</keyword>
<dbReference type="Gene3D" id="2.130.10.10">
    <property type="entry name" value="YVTN repeat-like/Quinoprotein amine dehydrogenase"/>
    <property type="match status" value="1"/>
</dbReference>
<dbReference type="InterPro" id="IPR051858">
    <property type="entry name" value="WD_repeat_GAD-1"/>
</dbReference>
<dbReference type="InterPro" id="IPR015943">
    <property type="entry name" value="WD40/YVTN_repeat-like_dom_sf"/>
</dbReference>
<sequence length="202" mass="22896">MDIFSESYSLAQKRNQILALLPENDSQTTETDPPEESNLDTESDYIGPSPEDMAAENPYYLPITQNLTLSHGCKPLTAIGVDPAGARVATGGFDFDVKLWDFGGMDNACRPFKAFRPCEEHQIKHLDFSPSGWFYFINLLYACFLINLFCGEFFRGLSVRRHVYYRTAYLRSYQVLKLTVCHVPTHNNGVQDSTSKQVLISF</sequence>
<evidence type="ECO:0000256" key="5">
    <source>
        <dbReference type="SAM" id="Phobius"/>
    </source>
</evidence>
<evidence type="ECO:0000313" key="7">
    <source>
        <dbReference type="Proteomes" id="UP000277204"/>
    </source>
</evidence>
<keyword evidence="2" id="KW-0677">Repeat</keyword>
<gene>
    <name evidence="6" type="ORF">SMRZ_LOCUS12360</name>
</gene>
<dbReference type="PROSITE" id="PS50082">
    <property type="entry name" value="WD_REPEATS_2"/>
    <property type="match status" value="1"/>
</dbReference>
<reference evidence="6 7" key="1">
    <citation type="submission" date="2018-11" db="EMBL/GenBank/DDBJ databases">
        <authorList>
            <consortium name="Pathogen Informatics"/>
        </authorList>
    </citation>
    <scope>NUCLEOTIDE SEQUENCE [LARGE SCALE GENOMIC DNA]</scope>
    <source>
        <strain evidence="6 7">Zambia</strain>
    </source>
</reference>
<accession>A0A183M8I3</accession>
<keyword evidence="5" id="KW-1133">Transmembrane helix</keyword>
<dbReference type="PANTHER" id="PTHR16017:SF0">
    <property type="entry name" value="WD REPEAT-CONTAINING PROTEIN 70"/>
    <property type="match status" value="1"/>
</dbReference>
<keyword evidence="5" id="KW-0472">Membrane</keyword>
<dbReference type="InterPro" id="IPR001680">
    <property type="entry name" value="WD40_rpt"/>
</dbReference>
<dbReference type="AlphaFoldDB" id="A0A183M8I3"/>
<feature type="region of interest" description="Disordered" evidence="4">
    <location>
        <begin position="19"/>
        <end position="47"/>
    </location>
</feature>
<dbReference type="PANTHER" id="PTHR16017">
    <property type="entry name" value="GASTRULATION DEFECTIVE PROTEIN 1-RELATED"/>
    <property type="match status" value="1"/>
</dbReference>
<proteinExistence type="inferred from homology"/>
<protein>
    <submittedName>
        <fullName evidence="6">Uncharacterized protein</fullName>
    </submittedName>
</protein>
<feature type="compositionally biased region" description="Acidic residues" evidence="4">
    <location>
        <begin position="32"/>
        <end position="43"/>
    </location>
</feature>
<organism evidence="6 7">
    <name type="scientific">Schistosoma margrebowiei</name>
    <dbReference type="NCBI Taxonomy" id="48269"/>
    <lineage>
        <taxon>Eukaryota</taxon>
        <taxon>Metazoa</taxon>
        <taxon>Spiralia</taxon>
        <taxon>Lophotrochozoa</taxon>
        <taxon>Platyhelminthes</taxon>
        <taxon>Trematoda</taxon>
        <taxon>Digenea</taxon>
        <taxon>Strigeidida</taxon>
        <taxon>Schistosomatoidea</taxon>
        <taxon>Schistosomatidae</taxon>
        <taxon>Schistosoma</taxon>
    </lineage>
</organism>
<dbReference type="GO" id="GO:0035861">
    <property type="term" value="C:site of double-strand break"/>
    <property type="evidence" value="ECO:0007669"/>
    <property type="project" value="TreeGrafter"/>
</dbReference>
<evidence type="ECO:0000256" key="2">
    <source>
        <dbReference type="ARBA" id="ARBA00022737"/>
    </source>
</evidence>
<feature type="transmembrane region" description="Helical" evidence="5">
    <location>
        <begin position="133"/>
        <end position="154"/>
    </location>
</feature>
<keyword evidence="5" id="KW-0812">Transmembrane</keyword>
<evidence type="ECO:0000256" key="4">
    <source>
        <dbReference type="SAM" id="MobiDB-lite"/>
    </source>
</evidence>
<dbReference type="EMBL" id="UZAI01007687">
    <property type="protein sequence ID" value="VDO99944.1"/>
    <property type="molecule type" value="Genomic_DNA"/>
</dbReference>
<dbReference type="GO" id="GO:0005634">
    <property type="term" value="C:nucleus"/>
    <property type="evidence" value="ECO:0007669"/>
    <property type="project" value="TreeGrafter"/>
</dbReference>
<name>A0A183M8I3_9TREM</name>
<evidence type="ECO:0000256" key="3">
    <source>
        <dbReference type="ARBA" id="ARBA00038343"/>
    </source>
</evidence>
<evidence type="ECO:0000313" key="6">
    <source>
        <dbReference type="EMBL" id="VDO99944.1"/>
    </source>
</evidence>
<comment type="similarity">
    <text evidence="3">Belongs to the WD repeat GAD-1 family.</text>
</comment>
<keyword evidence="7" id="KW-1185">Reference proteome</keyword>
<dbReference type="STRING" id="48269.A0A183M8I3"/>
<dbReference type="InterPro" id="IPR011041">
    <property type="entry name" value="Quinoprot_gluc/sorb_DH_b-prop"/>
</dbReference>
<dbReference type="Proteomes" id="UP000277204">
    <property type="component" value="Unassembled WGS sequence"/>
</dbReference>